<dbReference type="GO" id="GO:0007264">
    <property type="term" value="P:small GTPase-mediated signal transduction"/>
    <property type="evidence" value="ECO:0007669"/>
    <property type="project" value="InterPro"/>
</dbReference>
<feature type="domain" description="Ras-GEF" evidence="6">
    <location>
        <begin position="450"/>
        <end position="732"/>
    </location>
</feature>
<dbReference type="SMART" id="SM00252">
    <property type="entry name" value="SH2"/>
    <property type="match status" value="1"/>
</dbReference>
<dbReference type="Proteomes" id="UP001372834">
    <property type="component" value="Unassembled WGS sequence"/>
</dbReference>
<feature type="region of interest" description="Disordered" evidence="4">
    <location>
        <begin position="261"/>
        <end position="365"/>
    </location>
</feature>
<feature type="domain" description="SH2" evidence="5">
    <location>
        <begin position="34"/>
        <end position="133"/>
    </location>
</feature>
<dbReference type="AlphaFoldDB" id="A0AAN8P0Y1"/>
<evidence type="ECO:0000256" key="2">
    <source>
        <dbReference type="PROSITE-ProRule" id="PRU00168"/>
    </source>
</evidence>
<organism evidence="7 8">
    <name type="scientific">Polyplax serrata</name>
    <name type="common">Common mouse louse</name>
    <dbReference type="NCBI Taxonomy" id="468196"/>
    <lineage>
        <taxon>Eukaryota</taxon>
        <taxon>Metazoa</taxon>
        <taxon>Ecdysozoa</taxon>
        <taxon>Arthropoda</taxon>
        <taxon>Hexapoda</taxon>
        <taxon>Insecta</taxon>
        <taxon>Pterygota</taxon>
        <taxon>Neoptera</taxon>
        <taxon>Paraneoptera</taxon>
        <taxon>Psocodea</taxon>
        <taxon>Troctomorpha</taxon>
        <taxon>Phthiraptera</taxon>
        <taxon>Anoplura</taxon>
        <taxon>Polyplacidae</taxon>
        <taxon>Polyplax</taxon>
    </lineage>
</organism>
<dbReference type="Gene3D" id="1.10.840.10">
    <property type="entry name" value="Ras guanine-nucleotide exchange factors catalytic domain"/>
    <property type="match status" value="1"/>
</dbReference>
<dbReference type="Gene3D" id="3.30.505.10">
    <property type="entry name" value="SH2 domain"/>
    <property type="match status" value="1"/>
</dbReference>
<dbReference type="InterPro" id="IPR036860">
    <property type="entry name" value="SH2_dom_sf"/>
</dbReference>
<keyword evidence="2" id="KW-0344">Guanine-nucleotide releasing factor</keyword>
<dbReference type="PROSITE" id="PS50009">
    <property type="entry name" value="RASGEF_CAT"/>
    <property type="match status" value="1"/>
</dbReference>
<dbReference type="Pfam" id="PF00017">
    <property type="entry name" value="SH2"/>
    <property type="match status" value="1"/>
</dbReference>
<protein>
    <submittedName>
        <fullName evidence="7">Uncharacterized protein</fullName>
    </submittedName>
</protein>
<dbReference type="InterPro" id="IPR000980">
    <property type="entry name" value="SH2"/>
</dbReference>
<dbReference type="PANTHER" id="PTHR14247:SF8">
    <property type="entry name" value="RAS-GEF DOMAIN-CONTAINING PROTEIN"/>
    <property type="match status" value="1"/>
</dbReference>
<feature type="compositionally biased region" description="Polar residues" evidence="4">
    <location>
        <begin position="261"/>
        <end position="270"/>
    </location>
</feature>
<evidence type="ECO:0000259" key="5">
    <source>
        <dbReference type="PROSITE" id="PS50001"/>
    </source>
</evidence>
<dbReference type="FunFam" id="1.10.840.10:FF:000015">
    <property type="entry name" value="Uncharacterized protein, isoform A"/>
    <property type="match status" value="1"/>
</dbReference>
<dbReference type="SUPFAM" id="SSF48366">
    <property type="entry name" value="Ras GEF"/>
    <property type="match status" value="1"/>
</dbReference>
<dbReference type="FunFam" id="3.30.505.10:FF:000013">
    <property type="entry name" value="SH2 domain-containing protein 3C isoform X1"/>
    <property type="match status" value="1"/>
</dbReference>
<dbReference type="Pfam" id="PF00617">
    <property type="entry name" value="RasGEF"/>
    <property type="match status" value="1"/>
</dbReference>
<evidence type="ECO:0000313" key="7">
    <source>
        <dbReference type="EMBL" id="KAK6616910.1"/>
    </source>
</evidence>
<dbReference type="PRINTS" id="PR00401">
    <property type="entry name" value="SH2DOMAIN"/>
</dbReference>
<sequence>MEAHPGPGLDQAQLRKALEWELSLDSRDLRSHAWYHGAIPRSRAEEIIEKEGDFLVRDCLSQPGNYVLTTNSKGQNLHFVINKVVLQPDTVYERVQFQFEDEAYDTVSDLITYYVGSGKVISALSGARIQNPKNRFQPLSFYASKYSAQQQVLSGSPSPSQFGSVANARYNTIGSQQSPLRQNRDTPPKLPCKQRSLSLTPGELNGRLRTLQGDTEKSNSADGIIRDTGVVPQTKFSTTNSLPRGTEKVATMISASATTLRSSKVLSRVTSDPALSPCFERRNPIDPTSDETGDVETRNPPPKPSRIPSLPVDSETELRSRDSAFTRATSYQAFGSDSGNGSSDSAQSSATGDSNEASTPCGGGSLLRGVVIKNPRYTSAMTTSASSTTLKAAEYDPTTEESLVNSIPPTALNSAFDPENFQTLLLPALENKPVDQSALQCIKNMLWENASRVLASHLTRVDLEMTVNKKSKWECWETLGVGISSGIEICSLPHGRQLRLDLIERAECLKLLVAVTILTCPTESERAETIHKWIQVAIDVKTALGNLFGFSSIMLGLCLPQVQRLTNTWHTLRQKFTDSAFNYEAKLRPTLKSMNECTNPQAPNTTIPHLLPFVLLQELTLDDILGTSGKSNSSLVTSCLSIFESTLDLGLSTFFAHLECGRKLANMLPFYRRNAEIILGESKIDELLLDMFRTEFHLKFLWGSRGASVCSDERRTKFDQVLTVMSDKCEPSQESTRD</sequence>
<dbReference type="GO" id="GO:0005085">
    <property type="term" value="F:guanyl-nucleotide exchange factor activity"/>
    <property type="evidence" value="ECO:0007669"/>
    <property type="project" value="UniProtKB-KW"/>
</dbReference>
<feature type="region of interest" description="Disordered" evidence="4">
    <location>
        <begin position="174"/>
        <end position="200"/>
    </location>
</feature>
<comment type="caution">
    <text evidence="7">The sequence shown here is derived from an EMBL/GenBank/DDBJ whole genome shotgun (WGS) entry which is preliminary data.</text>
</comment>
<feature type="compositionally biased region" description="Low complexity" evidence="4">
    <location>
        <begin position="333"/>
        <end position="354"/>
    </location>
</feature>
<dbReference type="InterPro" id="IPR051853">
    <property type="entry name" value="SH2-Ras-GEF_adapter"/>
</dbReference>
<accession>A0AAN8P0Y1</accession>
<dbReference type="InterPro" id="IPR001895">
    <property type="entry name" value="RASGEF_cat_dom"/>
</dbReference>
<proteinExistence type="predicted"/>
<dbReference type="SUPFAM" id="SSF55550">
    <property type="entry name" value="SH2 domain"/>
    <property type="match status" value="1"/>
</dbReference>
<dbReference type="InterPro" id="IPR023578">
    <property type="entry name" value="Ras_GEF_dom_sf"/>
</dbReference>
<dbReference type="PROSITE" id="PS50001">
    <property type="entry name" value="SH2"/>
    <property type="match status" value="1"/>
</dbReference>
<dbReference type="CDD" id="cd10337">
    <property type="entry name" value="SH2_BCAR3"/>
    <property type="match status" value="1"/>
</dbReference>
<dbReference type="EMBL" id="JAWJWE010000046">
    <property type="protein sequence ID" value="KAK6616910.1"/>
    <property type="molecule type" value="Genomic_DNA"/>
</dbReference>
<keyword evidence="1 3" id="KW-0727">SH2 domain</keyword>
<dbReference type="SMART" id="SM00147">
    <property type="entry name" value="RasGEF"/>
    <property type="match status" value="1"/>
</dbReference>
<reference evidence="7 8" key="1">
    <citation type="submission" date="2023-10" db="EMBL/GenBank/DDBJ databases">
        <title>Genomes of two closely related lineages of the louse Polyplax serrata with different host specificities.</title>
        <authorList>
            <person name="Martinu J."/>
            <person name="Tarabai H."/>
            <person name="Stefka J."/>
            <person name="Hypsa V."/>
        </authorList>
    </citation>
    <scope>NUCLEOTIDE SEQUENCE [LARGE SCALE GENOMIC DNA]</scope>
    <source>
        <strain evidence="7">HR10_N</strain>
    </source>
</reference>
<evidence type="ECO:0000313" key="8">
    <source>
        <dbReference type="Proteomes" id="UP001372834"/>
    </source>
</evidence>
<dbReference type="GO" id="GO:0001784">
    <property type="term" value="F:phosphotyrosine residue binding"/>
    <property type="evidence" value="ECO:0007669"/>
    <property type="project" value="InterPro"/>
</dbReference>
<evidence type="ECO:0000256" key="3">
    <source>
        <dbReference type="PROSITE-ProRule" id="PRU00191"/>
    </source>
</evidence>
<evidence type="ECO:0000256" key="4">
    <source>
        <dbReference type="SAM" id="MobiDB-lite"/>
    </source>
</evidence>
<evidence type="ECO:0000259" key="6">
    <source>
        <dbReference type="PROSITE" id="PS50009"/>
    </source>
</evidence>
<gene>
    <name evidence="7" type="ORF">RUM43_014880</name>
</gene>
<dbReference type="InterPro" id="IPR036964">
    <property type="entry name" value="RASGEF_cat_dom_sf"/>
</dbReference>
<evidence type="ECO:0000256" key="1">
    <source>
        <dbReference type="ARBA" id="ARBA00022999"/>
    </source>
</evidence>
<name>A0AAN8P0Y1_POLSC</name>
<dbReference type="InterPro" id="IPR044102">
    <property type="entry name" value="SH2_SHEP1/BCAR3/NSP1"/>
</dbReference>
<dbReference type="PANTHER" id="PTHR14247">
    <property type="entry name" value="BREAST CANCER ANTI-ESTROGEN RESISTANCE PROTEIN 3 HOMOLOG-LIKE PROTEIN"/>
    <property type="match status" value="1"/>
</dbReference>